<dbReference type="Pfam" id="PF02278">
    <property type="entry name" value="Lyase_8"/>
    <property type="match status" value="1"/>
</dbReference>
<keyword evidence="5 11" id="KW-0456">Lyase</keyword>
<feature type="domain" description="Polysaccharide lyase family 8 C-terminal" evidence="8">
    <location>
        <begin position="677"/>
        <end position="738"/>
    </location>
</feature>
<dbReference type="InterPro" id="IPR004103">
    <property type="entry name" value="Lyase_8_C"/>
</dbReference>
<dbReference type="InterPro" id="IPR008929">
    <property type="entry name" value="Chondroitin_lyas"/>
</dbReference>
<evidence type="ECO:0000313" key="12">
    <source>
        <dbReference type="Proteomes" id="UP000680638"/>
    </source>
</evidence>
<dbReference type="InterPro" id="IPR003159">
    <property type="entry name" value="Lyase_8_central_dom"/>
</dbReference>
<name>A0ABQ4LZN2_9BACL</name>
<evidence type="ECO:0000256" key="1">
    <source>
        <dbReference type="ARBA" id="ARBA00004613"/>
    </source>
</evidence>
<sequence>MGKRLLLCIQSALLIWGLWCVPAPAAAAEPQAADEFGLLRSKWSAYLIGSGHDPSDPNIAKAVASIDAKVTNVSGTGFWDTMQKETGRTYLWSDLKGSADAVDAASAYNRLRDMTIAWATAGSSHYRNEALKNDIIGGLDWLYANRYNESKRETGNWWEWEIGIPQSLGDMMVLLHDQLSPARIANYTKAIDRFCPDSTKRTNSPTLAETGANRLDKALAVVLRGINTENGDKVKQGRDAIGQVLPYVTKGDGFYEDGSFVFHNNIAYTGSYGGVLIGDMAKLLTLLDGSSWPVTDPNLGNMYRWVTDSYEPLIYRGRMMDMVYGRAISRSGESKRGWLIPVLRLSDFAPPELSSRFKSMVKAGIESDPSLQNPYDGLRLADITLLQNLLSDPSVPAREDLVLHKQFSAMDRVVHFRPGYAFGLSMTSTRIANYENGIGGKENPRGWYTGEGMTYLYNRDMPYIDAFWPTVNAYRLPGTTSDGATRAAGKTSTKDWVGGSSLDGLYGAAGMDLDPDNSTLSGRKSWFMFDDEIVALGAGLTSTDNRRVETVVENRMLNGSGDNELIVNGEAKPSQIGWSESMNGVRWAHLNGKEDETGIGYYFPLAATVEGLRESRTGAWRDIHPDGSPNPVTRNYLSLAMNHGTNPVNESYEYVLLPGKNAEETAAYSSHPDMMTLSNTAEVQAVKEASLGITAANFWSPGTAGFIRARNPASVMAKAQGGELAVAVSDPTQKQAKVRVDLGFAALQEIAKDPAVTVLRTSPTIQIEVNTAGSKGKSHTVRWKIDPSAEPGDLEDPQPDESAKQRINVQEDAFVRNGSYAGQNFGTSNWLDIRNGSSGYARKALLKFDLGSYEHEPYAVTLNVFGATSDSNGTVSTIGVLKSRTMPGMKIR</sequence>
<evidence type="ECO:0000256" key="6">
    <source>
        <dbReference type="SAM" id="SignalP"/>
    </source>
</evidence>
<evidence type="ECO:0000259" key="10">
    <source>
        <dbReference type="Pfam" id="PF24517"/>
    </source>
</evidence>
<evidence type="ECO:0000259" key="8">
    <source>
        <dbReference type="Pfam" id="PF02884"/>
    </source>
</evidence>
<comment type="caution">
    <text evidence="11">The sequence shown here is derived from an EMBL/GenBank/DDBJ whole genome shotgun (WGS) entry which is preliminary data.</text>
</comment>
<dbReference type="PANTHER" id="PTHR38481:SF1">
    <property type="entry name" value="HYALURONATE LYASE"/>
    <property type="match status" value="1"/>
</dbReference>
<dbReference type="PANTHER" id="PTHR38481">
    <property type="entry name" value="HYALURONATE LYASE"/>
    <property type="match status" value="1"/>
</dbReference>
<dbReference type="SUPFAM" id="SSF48230">
    <property type="entry name" value="Chondroitin AC/alginate lyase"/>
    <property type="match status" value="1"/>
</dbReference>
<dbReference type="InterPro" id="IPR012970">
    <property type="entry name" value="Lyase_8_alpha_N"/>
</dbReference>
<dbReference type="Pfam" id="PF08124">
    <property type="entry name" value="Lyase_8_N"/>
    <property type="match status" value="1"/>
</dbReference>
<dbReference type="RefSeq" id="WP_212951250.1">
    <property type="nucleotide sequence ID" value="NZ_BORW01000021.1"/>
</dbReference>
<dbReference type="Proteomes" id="UP000680638">
    <property type="component" value="Unassembled WGS sequence"/>
</dbReference>
<evidence type="ECO:0000313" key="11">
    <source>
        <dbReference type="EMBL" id="GIO68730.1"/>
    </source>
</evidence>
<dbReference type="Pfam" id="PF02884">
    <property type="entry name" value="Lyase_8_C"/>
    <property type="match status" value="1"/>
</dbReference>
<dbReference type="GO" id="GO:0016829">
    <property type="term" value="F:lyase activity"/>
    <property type="evidence" value="ECO:0007669"/>
    <property type="project" value="UniProtKB-KW"/>
</dbReference>
<evidence type="ECO:0000256" key="3">
    <source>
        <dbReference type="ARBA" id="ARBA00022525"/>
    </source>
</evidence>
<gene>
    <name evidence="11" type="ORF">J21TS3_35510</name>
</gene>
<dbReference type="CDD" id="cd01083">
    <property type="entry name" value="GAG_Lyase"/>
    <property type="match status" value="1"/>
</dbReference>
<dbReference type="SUPFAM" id="SSF74650">
    <property type="entry name" value="Galactose mutarotase-like"/>
    <property type="match status" value="1"/>
</dbReference>
<dbReference type="Gene3D" id="2.60.220.10">
    <property type="entry name" value="Polysaccharide lyase family 8-like, C-terminal"/>
    <property type="match status" value="1"/>
</dbReference>
<feature type="domain" description="Polysaccharide lyase family 8 central" evidence="7">
    <location>
        <begin position="404"/>
        <end position="660"/>
    </location>
</feature>
<keyword evidence="3" id="KW-0964">Secreted</keyword>
<evidence type="ECO:0000256" key="2">
    <source>
        <dbReference type="ARBA" id="ARBA00006699"/>
    </source>
</evidence>
<dbReference type="InterPro" id="IPR011013">
    <property type="entry name" value="Gal_mutarotase_sf_dom"/>
</dbReference>
<keyword evidence="12" id="KW-1185">Reference proteome</keyword>
<comment type="subcellular location">
    <subcellularLocation>
        <location evidence="1">Secreted</location>
    </subcellularLocation>
</comment>
<dbReference type="SUPFAM" id="SSF49863">
    <property type="entry name" value="Hyaluronate lyase-like, C-terminal domain"/>
    <property type="match status" value="1"/>
</dbReference>
<proteinExistence type="inferred from homology"/>
<dbReference type="InterPro" id="IPR038970">
    <property type="entry name" value="Lyase_8"/>
</dbReference>
<evidence type="ECO:0000256" key="5">
    <source>
        <dbReference type="ARBA" id="ARBA00023239"/>
    </source>
</evidence>
<reference evidence="11 12" key="1">
    <citation type="submission" date="2021-03" db="EMBL/GenBank/DDBJ databases">
        <title>Antimicrobial resistance genes in bacteria isolated from Japanese honey, and their potential for conferring macrolide and lincosamide resistance in the American foulbrood pathogen Paenibacillus larvae.</title>
        <authorList>
            <person name="Okamoto M."/>
            <person name="Kumagai M."/>
            <person name="Kanamori H."/>
            <person name="Takamatsu D."/>
        </authorList>
    </citation>
    <scope>NUCLEOTIDE SEQUENCE [LARGE SCALE GENOMIC DNA]</scope>
    <source>
        <strain evidence="11 12">J21TS3</strain>
    </source>
</reference>
<dbReference type="InterPro" id="IPR011071">
    <property type="entry name" value="Lyase_8-like_C"/>
</dbReference>
<evidence type="ECO:0000259" key="9">
    <source>
        <dbReference type="Pfam" id="PF08124"/>
    </source>
</evidence>
<organism evidence="11 12">
    <name type="scientific">Paenibacillus cookii</name>
    <dbReference type="NCBI Taxonomy" id="157839"/>
    <lineage>
        <taxon>Bacteria</taxon>
        <taxon>Bacillati</taxon>
        <taxon>Bacillota</taxon>
        <taxon>Bacilli</taxon>
        <taxon>Bacillales</taxon>
        <taxon>Paenibacillaceae</taxon>
        <taxon>Paenibacillus</taxon>
    </lineage>
</organism>
<dbReference type="EMBL" id="BORW01000021">
    <property type="protein sequence ID" value="GIO68730.1"/>
    <property type="molecule type" value="Genomic_DNA"/>
</dbReference>
<dbReference type="Gene3D" id="2.70.98.10">
    <property type="match status" value="1"/>
</dbReference>
<dbReference type="Pfam" id="PF24517">
    <property type="entry name" value="CBM96"/>
    <property type="match status" value="1"/>
</dbReference>
<dbReference type="Gene3D" id="1.50.10.100">
    <property type="entry name" value="Chondroitin AC/alginate lyase"/>
    <property type="match status" value="1"/>
</dbReference>
<keyword evidence="4 6" id="KW-0732">Signal</keyword>
<feature type="domain" description="Polysaccharide lyase 8 N-terminal alpha-helical" evidence="9">
    <location>
        <begin position="43"/>
        <end position="363"/>
    </location>
</feature>
<comment type="similarity">
    <text evidence="2">Belongs to the polysaccharide lyase 8 family.</text>
</comment>
<feature type="domain" description="Carbohydrate-binding module family 96" evidence="10">
    <location>
        <begin position="805"/>
        <end position="879"/>
    </location>
</feature>
<evidence type="ECO:0000256" key="4">
    <source>
        <dbReference type="ARBA" id="ARBA00022729"/>
    </source>
</evidence>
<feature type="chain" id="PRO_5045361162" evidence="6">
    <location>
        <begin position="28"/>
        <end position="892"/>
    </location>
</feature>
<accession>A0ABQ4LZN2</accession>
<dbReference type="InterPro" id="IPR014718">
    <property type="entry name" value="GH-type_carb-bd"/>
</dbReference>
<protein>
    <submittedName>
        <fullName evidence="11">Lyase</fullName>
    </submittedName>
</protein>
<dbReference type="InterPro" id="IPR055372">
    <property type="entry name" value="CBM96"/>
</dbReference>
<feature type="signal peptide" evidence="6">
    <location>
        <begin position="1"/>
        <end position="27"/>
    </location>
</feature>
<evidence type="ECO:0000259" key="7">
    <source>
        <dbReference type="Pfam" id="PF02278"/>
    </source>
</evidence>